<gene>
    <name evidence="2" type="ORF">GCM10011584_00780</name>
</gene>
<reference evidence="3" key="1">
    <citation type="journal article" date="2019" name="Int. J. Syst. Evol. Microbiol.">
        <title>The Global Catalogue of Microorganisms (GCM) 10K type strain sequencing project: providing services to taxonomists for standard genome sequencing and annotation.</title>
        <authorList>
            <consortium name="The Broad Institute Genomics Platform"/>
            <consortium name="The Broad Institute Genome Sequencing Center for Infectious Disease"/>
            <person name="Wu L."/>
            <person name="Ma J."/>
        </authorList>
    </citation>
    <scope>NUCLEOTIDE SEQUENCE [LARGE SCALE GENOMIC DNA]</scope>
    <source>
        <strain evidence="3">CGMCC 4.7371</strain>
    </source>
</reference>
<dbReference type="Pfam" id="PF04991">
    <property type="entry name" value="LicD"/>
    <property type="match status" value="1"/>
</dbReference>
<proteinExistence type="predicted"/>
<sequence length="260" mass="28529">MEIDPPAAEPALVEELVADEVEALLADVAARREHRAVLARLRQVRELLDPASFALVQERLDALLAGETVTIHGYNPRLDTLEVDQWQRLAELGAELERRGLTWFVVSGTLLGIVRHDGFVPTDDDLDIAVLLDASSDTAAAAAWLGVRALLGDLLRKQEHQRGAEFDLDGPTIDLFPAWISADDRLHVWPWCRGEVPGDALLPLATREVGGVKVPLPADPPALLAVNYGETWQTPDPLFAFDWPRAHERFAGWKAGLPSG</sequence>
<feature type="domain" description="LicD/FKTN/FKRP nucleotidyltransferase" evidence="1">
    <location>
        <begin position="98"/>
        <end position="130"/>
    </location>
</feature>
<evidence type="ECO:0000259" key="1">
    <source>
        <dbReference type="Pfam" id="PF04991"/>
    </source>
</evidence>
<evidence type="ECO:0000313" key="3">
    <source>
        <dbReference type="Proteomes" id="UP000655410"/>
    </source>
</evidence>
<keyword evidence="3" id="KW-1185">Reference proteome</keyword>
<name>A0ABQ2N4C1_9ACTN</name>
<evidence type="ECO:0000313" key="2">
    <source>
        <dbReference type="EMBL" id="GGO84077.1"/>
    </source>
</evidence>
<protein>
    <recommendedName>
        <fullName evidence="1">LicD/FKTN/FKRP nucleotidyltransferase domain-containing protein</fullName>
    </recommendedName>
</protein>
<organism evidence="2 3">
    <name type="scientific">Nocardioides phosphati</name>
    <dbReference type="NCBI Taxonomy" id="1867775"/>
    <lineage>
        <taxon>Bacteria</taxon>
        <taxon>Bacillati</taxon>
        <taxon>Actinomycetota</taxon>
        <taxon>Actinomycetes</taxon>
        <taxon>Propionibacteriales</taxon>
        <taxon>Nocardioidaceae</taxon>
        <taxon>Nocardioides</taxon>
    </lineage>
</organism>
<dbReference type="EMBL" id="BMNI01000001">
    <property type="protein sequence ID" value="GGO84077.1"/>
    <property type="molecule type" value="Genomic_DNA"/>
</dbReference>
<dbReference type="PANTHER" id="PTHR43404:SF1">
    <property type="entry name" value="MNN4P"/>
    <property type="match status" value="1"/>
</dbReference>
<dbReference type="Proteomes" id="UP000655410">
    <property type="component" value="Unassembled WGS sequence"/>
</dbReference>
<dbReference type="InterPro" id="IPR052942">
    <property type="entry name" value="LPS_cholinephosphotransferase"/>
</dbReference>
<comment type="caution">
    <text evidence="2">The sequence shown here is derived from an EMBL/GenBank/DDBJ whole genome shotgun (WGS) entry which is preliminary data.</text>
</comment>
<accession>A0ABQ2N4C1</accession>
<dbReference type="InterPro" id="IPR007074">
    <property type="entry name" value="LicD/FKTN/FKRP_NTP_transf"/>
</dbReference>
<dbReference type="PANTHER" id="PTHR43404">
    <property type="entry name" value="LIPOPOLYSACCHARIDE CHOLINEPHOSPHOTRANSFERASE LICD"/>
    <property type="match status" value="1"/>
</dbReference>
<dbReference type="RefSeq" id="WP_188781825.1">
    <property type="nucleotide sequence ID" value="NZ_BMNI01000001.1"/>
</dbReference>